<proteinExistence type="predicted"/>
<sequence length="48" mass="5769">MKIKEQTRKLVASCSRHCFKIVDRTDQVSNHTYGKATLTWFEEIFEEY</sequence>
<evidence type="ECO:0000313" key="2">
    <source>
        <dbReference type="EMBL" id="ORO87287.1"/>
    </source>
</evidence>
<evidence type="ECO:0000313" key="3">
    <source>
        <dbReference type="Proteomes" id="UP000190872"/>
    </source>
</evidence>
<evidence type="ECO:0000313" key="4">
    <source>
        <dbReference type="Proteomes" id="UP000193849"/>
    </source>
</evidence>
<comment type="caution">
    <text evidence="1">The sequence shown here is derived from an EMBL/GenBank/DDBJ whole genome shotgun (WGS) entry which is preliminary data.</text>
</comment>
<dbReference type="EMBL" id="NCVD01000050">
    <property type="protein sequence ID" value="ORO87287.1"/>
    <property type="molecule type" value="Genomic_DNA"/>
</dbReference>
<gene>
    <name evidence="1" type="ORF">B0179_05665</name>
    <name evidence="2" type="ORF">B7702_07715</name>
</gene>
<name>A0A1S9ZB74_STRMT</name>
<reference evidence="1 3" key="2">
    <citation type="submission" date="2017-02" db="EMBL/GenBank/DDBJ databases">
        <title>Draft genome sequence of Streptococcus mitis CCUG 61082.</title>
        <authorList>
            <person name="Salva-Serra F."/>
            <person name="Engstrom-Jakobsson H."/>
            <person name="Thorell K."/>
            <person name="Jaen-Luchoro D."/>
            <person name="Gonzales-Siles L."/>
            <person name="Karlsson R."/>
            <person name="Gomila M."/>
            <person name="Yazdan S."/>
            <person name="Boulund F."/>
            <person name="Johnning A."/>
            <person name="Engstrand L."/>
            <person name="Kristiansson E."/>
            <person name="Moore E."/>
        </authorList>
    </citation>
    <scope>NUCLEOTIDE SEQUENCE [LARGE SCALE GENOMIC DNA]</scope>
    <source>
        <strain evidence="1 3">CCUG 61082</strain>
    </source>
</reference>
<evidence type="ECO:0008006" key="5">
    <source>
        <dbReference type="Google" id="ProtNLM"/>
    </source>
</evidence>
<protein>
    <recommendedName>
        <fullName evidence="5">Chlorohydrolase</fullName>
    </recommendedName>
</protein>
<accession>A0A1S9ZB74</accession>
<dbReference type="Proteomes" id="UP000193849">
    <property type="component" value="Unassembled WGS sequence"/>
</dbReference>
<organism evidence="1 3">
    <name type="scientific">Streptococcus mitis</name>
    <dbReference type="NCBI Taxonomy" id="28037"/>
    <lineage>
        <taxon>Bacteria</taxon>
        <taxon>Bacillati</taxon>
        <taxon>Bacillota</taxon>
        <taxon>Bacilli</taxon>
        <taxon>Lactobacillales</taxon>
        <taxon>Streptococcaceae</taxon>
        <taxon>Streptococcus</taxon>
        <taxon>Streptococcus mitis group</taxon>
    </lineage>
</organism>
<evidence type="ECO:0000313" key="1">
    <source>
        <dbReference type="EMBL" id="OOR80231.1"/>
    </source>
</evidence>
<dbReference type="Proteomes" id="UP000190872">
    <property type="component" value="Unassembled WGS sequence"/>
</dbReference>
<dbReference type="AlphaFoldDB" id="A0A1S9ZB74"/>
<reference evidence="2 4" key="1">
    <citation type="journal article" date="2016" name="Eur. J. Clin. Microbiol. Infect. Dis.">
        <title>Whole genome sequencing as a tool for phylogenetic analysis of clinical strains of Mitis group streptococci.</title>
        <authorList>
            <person name="Rasmussen L.H."/>
            <person name="Dargis R."/>
            <person name="Hojholt K."/>
            <person name="Christensen J.J."/>
            <person name="Skovgaard O."/>
            <person name="Justesen U.S."/>
            <person name="Rosenvinge F.S."/>
            <person name="Moser C."/>
            <person name="Lukjancenko O."/>
            <person name="Rasmussen S."/>
            <person name="Nielsen X.C."/>
        </authorList>
    </citation>
    <scope>NUCLEOTIDE SEQUENCE [LARGE SCALE GENOMIC DNA]</scope>
    <source>
        <strain evidence="2 4">RH_777_07</strain>
    </source>
</reference>
<reference evidence="2" key="3">
    <citation type="submission" date="2017-04" db="EMBL/GenBank/DDBJ databases">
        <authorList>
            <person name="Afonso C.L."/>
            <person name="Miller P.J."/>
            <person name="Scott M.A."/>
            <person name="Spackman E."/>
            <person name="Goraichik I."/>
            <person name="Dimitrov K.M."/>
            <person name="Suarez D.L."/>
            <person name="Swayne D.E."/>
        </authorList>
    </citation>
    <scope>NUCLEOTIDE SEQUENCE</scope>
    <source>
        <strain evidence="2">RH_777_07</strain>
    </source>
</reference>
<dbReference type="EMBL" id="MUXS01000008">
    <property type="protein sequence ID" value="OOR80231.1"/>
    <property type="molecule type" value="Genomic_DNA"/>
</dbReference>